<dbReference type="SUPFAM" id="SSF81383">
    <property type="entry name" value="F-box domain"/>
    <property type="match status" value="1"/>
</dbReference>
<organism evidence="2 3">
    <name type="scientific">Theobroma cacao</name>
    <name type="common">Cacao</name>
    <name type="synonym">Cocoa</name>
    <dbReference type="NCBI Taxonomy" id="3641"/>
    <lineage>
        <taxon>Eukaryota</taxon>
        <taxon>Viridiplantae</taxon>
        <taxon>Streptophyta</taxon>
        <taxon>Embryophyta</taxon>
        <taxon>Tracheophyta</taxon>
        <taxon>Spermatophyta</taxon>
        <taxon>Magnoliopsida</taxon>
        <taxon>eudicotyledons</taxon>
        <taxon>Gunneridae</taxon>
        <taxon>Pentapetalae</taxon>
        <taxon>rosids</taxon>
        <taxon>malvids</taxon>
        <taxon>Malvales</taxon>
        <taxon>Malvaceae</taxon>
        <taxon>Byttnerioideae</taxon>
        <taxon>Theobroma</taxon>
    </lineage>
</organism>
<dbReference type="HOGENOM" id="CLU_043734_0_0_1"/>
<dbReference type="InterPro" id="IPR001810">
    <property type="entry name" value="F-box_dom"/>
</dbReference>
<dbReference type="Gramene" id="EOY10418">
    <property type="protein sequence ID" value="EOY10418"/>
    <property type="gene ID" value="TCM_025779"/>
</dbReference>
<dbReference type="CDD" id="cd22157">
    <property type="entry name" value="F-box_AtFBW1-like"/>
    <property type="match status" value="1"/>
</dbReference>
<dbReference type="EMBL" id="CM001883">
    <property type="protein sequence ID" value="EOY10418.1"/>
    <property type="molecule type" value="Genomic_DNA"/>
</dbReference>
<gene>
    <name evidence="2" type="ORF">TCM_025779</name>
</gene>
<evidence type="ECO:0000313" key="3">
    <source>
        <dbReference type="Proteomes" id="UP000026915"/>
    </source>
</evidence>
<dbReference type="OMA" id="FSECECD"/>
<dbReference type="PANTHER" id="PTHR35546:SF115">
    <property type="entry name" value="F-BOX DOMAIN-CONTAINING PROTEIN"/>
    <property type="match status" value="1"/>
</dbReference>
<dbReference type="InterPro" id="IPR036047">
    <property type="entry name" value="F-box-like_dom_sf"/>
</dbReference>
<name>A0A061F0I2_THECC</name>
<reference evidence="2 3" key="1">
    <citation type="journal article" date="2013" name="Genome Biol.">
        <title>The genome sequence of the most widely cultivated cacao type and its use to identify candidate genes regulating pod color.</title>
        <authorList>
            <person name="Motamayor J.C."/>
            <person name="Mockaitis K."/>
            <person name="Schmutz J."/>
            <person name="Haiminen N."/>
            <person name="Iii D.L."/>
            <person name="Cornejo O."/>
            <person name="Findley S.D."/>
            <person name="Zheng P."/>
            <person name="Utro F."/>
            <person name="Royaert S."/>
            <person name="Saski C."/>
            <person name="Jenkins J."/>
            <person name="Podicheti R."/>
            <person name="Zhao M."/>
            <person name="Scheffler B.E."/>
            <person name="Stack J.C."/>
            <person name="Feltus F.A."/>
            <person name="Mustiga G.M."/>
            <person name="Amores F."/>
            <person name="Phillips W."/>
            <person name="Marelli J.P."/>
            <person name="May G.D."/>
            <person name="Shapiro H."/>
            <person name="Ma J."/>
            <person name="Bustamante C.D."/>
            <person name="Schnell R.J."/>
            <person name="Main D."/>
            <person name="Gilbert D."/>
            <person name="Parida L."/>
            <person name="Kuhn D.N."/>
        </authorList>
    </citation>
    <scope>NUCLEOTIDE SEQUENCE [LARGE SCALE GENOMIC DNA]</scope>
    <source>
        <strain evidence="3">cv. Matina 1-6</strain>
    </source>
</reference>
<dbReference type="SMART" id="SM00256">
    <property type="entry name" value="FBOX"/>
    <property type="match status" value="1"/>
</dbReference>
<accession>A0A061F0I2</accession>
<dbReference type="AlphaFoldDB" id="A0A061F0I2"/>
<dbReference type="STRING" id="3641.A0A061F0I2"/>
<dbReference type="InParanoid" id="A0A061F0I2"/>
<dbReference type="Pfam" id="PF00646">
    <property type="entry name" value="F-box"/>
    <property type="match status" value="1"/>
</dbReference>
<dbReference type="InterPro" id="IPR055290">
    <property type="entry name" value="At3g26010-like"/>
</dbReference>
<sequence length="436" mass="50341">MVTTRSATRLRAKITSVEKVVNSEDLLQEILLRLPTKTLLRFKLVSKPWLSLISSTQFSLAHTRFLQNNRSLKPHAFFLDVLYKKLPSKFKFLRLNPNIKRLPPFDFIDAPRIRIIQSCVGLLLCVSESDYGLRYFICNPATKKFKVISVYEHEVIYNSYKYVANNLGLDPSKSAKLFMDYDQRASVSLAFDPTIEVRRHAGVNLAFDPLISPHYKIFSIWQQLFFGKDPESTTCYIFPTYFIDIYSSETKSWSASKINFNSKHNINIDRAVFFNGAIHWDCADTQSWYIDVNNECLKTMPMPGVHSGFRYFGESGGHLHLVVATGFSQLKFKIFEMEADYSNWYLKYNVHLEAETFTVVPRRQQNRMRSYLLSCVVESDEDEGDSLLVVLPNGFAISYNLEDGKVKRLRCSNIDKDGHDGGRFHAFPYFETLSCL</sequence>
<dbReference type="eggNOG" id="ENOG502SV8Q">
    <property type="taxonomic scope" value="Eukaryota"/>
</dbReference>
<keyword evidence="3" id="KW-1185">Reference proteome</keyword>
<evidence type="ECO:0000313" key="2">
    <source>
        <dbReference type="EMBL" id="EOY10418.1"/>
    </source>
</evidence>
<dbReference type="Proteomes" id="UP000026915">
    <property type="component" value="Chromosome 5"/>
</dbReference>
<dbReference type="PANTHER" id="PTHR35546">
    <property type="entry name" value="F-BOX PROTEIN INTERACTION DOMAIN PROTEIN-RELATED"/>
    <property type="match status" value="1"/>
</dbReference>
<proteinExistence type="predicted"/>
<feature type="domain" description="F-box" evidence="1">
    <location>
        <begin position="22"/>
        <end position="62"/>
    </location>
</feature>
<evidence type="ECO:0000259" key="1">
    <source>
        <dbReference type="SMART" id="SM00256"/>
    </source>
</evidence>
<protein>
    <submittedName>
        <fullName evidence="2">F-box family protein, putative</fullName>
    </submittedName>
</protein>